<dbReference type="GO" id="GO:0051539">
    <property type="term" value="F:4 iron, 4 sulfur cluster binding"/>
    <property type="evidence" value="ECO:0007669"/>
    <property type="project" value="UniProtKB-KW"/>
</dbReference>
<evidence type="ECO:0000256" key="2">
    <source>
        <dbReference type="ARBA" id="ARBA00022691"/>
    </source>
</evidence>
<keyword evidence="4 6" id="KW-0408">Iron</keyword>
<feature type="compositionally biased region" description="Basic and acidic residues" evidence="7">
    <location>
        <begin position="634"/>
        <end position="646"/>
    </location>
</feature>
<gene>
    <name evidence="9" type="ORF">LKE05_02745</name>
</gene>
<evidence type="ECO:0000313" key="9">
    <source>
        <dbReference type="EMBL" id="MCC2209712.1"/>
    </source>
</evidence>
<feature type="domain" description="Radical SAM core" evidence="8">
    <location>
        <begin position="294"/>
        <end position="569"/>
    </location>
</feature>
<dbReference type="InterPro" id="IPR006638">
    <property type="entry name" value="Elp3/MiaA/NifB-like_rSAM"/>
</dbReference>
<accession>A0AAE3DX87</accession>
<keyword evidence="5 6" id="KW-0411">Iron-sulfur</keyword>
<dbReference type="InterPro" id="IPR007197">
    <property type="entry name" value="rSAM"/>
</dbReference>
<dbReference type="Pfam" id="PF08497">
    <property type="entry name" value="Radical_SAM_N"/>
    <property type="match status" value="1"/>
</dbReference>
<dbReference type="Gene3D" id="3.80.30.20">
    <property type="entry name" value="tm_1862 like domain"/>
    <property type="match status" value="1"/>
</dbReference>
<feature type="binding site" evidence="6">
    <location>
        <position position="312"/>
    </location>
    <ligand>
        <name>[4Fe-4S] cluster</name>
        <dbReference type="ChEBI" id="CHEBI:49883"/>
        <note>4Fe-4S-S-AdoMet</note>
    </ligand>
</feature>
<reference evidence="9 10" key="1">
    <citation type="submission" date="2021-10" db="EMBL/GenBank/DDBJ databases">
        <title>Anaerobic single-cell dispensing facilitates the cultivation of human gut bacteria.</title>
        <authorList>
            <person name="Afrizal A."/>
        </authorList>
    </citation>
    <scope>NUCLEOTIDE SEQUENCE [LARGE SCALE GENOMIC DNA]</scope>
    <source>
        <strain evidence="9 10">CLA-AA-H232</strain>
    </source>
</reference>
<feature type="region of interest" description="Disordered" evidence="7">
    <location>
        <begin position="600"/>
        <end position="657"/>
    </location>
</feature>
<dbReference type="GO" id="GO:0003824">
    <property type="term" value="F:catalytic activity"/>
    <property type="evidence" value="ECO:0007669"/>
    <property type="project" value="InterPro"/>
</dbReference>
<evidence type="ECO:0000256" key="1">
    <source>
        <dbReference type="ARBA" id="ARBA00022485"/>
    </source>
</evidence>
<evidence type="ECO:0000256" key="7">
    <source>
        <dbReference type="SAM" id="MobiDB-lite"/>
    </source>
</evidence>
<keyword evidence="1 6" id="KW-0004">4Fe-4S</keyword>
<evidence type="ECO:0000256" key="3">
    <source>
        <dbReference type="ARBA" id="ARBA00022723"/>
    </source>
</evidence>
<dbReference type="SMART" id="SM00729">
    <property type="entry name" value="Elp3"/>
    <property type="match status" value="1"/>
</dbReference>
<dbReference type="HAMAP" id="MF_01251">
    <property type="entry name" value="UPF0313"/>
    <property type="match status" value="1"/>
</dbReference>
<keyword evidence="10" id="KW-1185">Reference proteome</keyword>
<evidence type="ECO:0000256" key="6">
    <source>
        <dbReference type="HAMAP-Rule" id="MF_01251"/>
    </source>
</evidence>
<dbReference type="InterPro" id="IPR023404">
    <property type="entry name" value="rSAM_horseshoe"/>
</dbReference>
<dbReference type="SUPFAM" id="SSF102114">
    <property type="entry name" value="Radical SAM enzymes"/>
    <property type="match status" value="1"/>
</dbReference>
<dbReference type="PANTHER" id="PTHR32331">
    <property type="entry name" value="UPF0313 PROTEIN YGIQ"/>
    <property type="match status" value="1"/>
</dbReference>
<dbReference type="AlphaFoldDB" id="A0AAE3DX87"/>
<protein>
    <submittedName>
        <fullName evidence="9">YgiQ family radical SAM protein</fullName>
    </submittedName>
</protein>
<dbReference type="InterPro" id="IPR022946">
    <property type="entry name" value="UPF0313"/>
</dbReference>
<dbReference type="InterPro" id="IPR058240">
    <property type="entry name" value="rSAM_sf"/>
</dbReference>
<dbReference type="Proteomes" id="UP001198242">
    <property type="component" value="Unassembled WGS sequence"/>
</dbReference>
<comment type="caution">
    <text evidence="9">The sequence shown here is derived from an EMBL/GenBank/DDBJ whole genome shotgun (WGS) entry which is preliminary data.</text>
</comment>
<evidence type="ECO:0000313" key="10">
    <source>
        <dbReference type="Proteomes" id="UP001198242"/>
    </source>
</evidence>
<dbReference type="GO" id="GO:0005506">
    <property type="term" value="F:iron ion binding"/>
    <property type="evidence" value="ECO:0007669"/>
    <property type="project" value="UniProtKB-UniRule"/>
</dbReference>
<evidence type="ECO:0000259" key="8">
    <source>
        <dbReference type="PROSITE" id="PS51918"/>
    </source>
</evidence>
<feature type="binding site" evidence="6">
    <location>
        <position position="319"/>
    </location>
    <ligand>
        <name>[4Fe-4S] cluster</name>
        <dbReference type="ChEBI" id="CHEBI:49883"/>
        <note>4Fe-4S-S-AdoMet</note>
    </ligand>
</feature>
<organism evidence="9 10">
    <name type="scientific">Hominilimicola fabiformis</name>
    <dbReference type="NCBI Taxonomy" id="2885356"/>
    <lineage>
        <taxon>Bacteria</taxon>
        <taxon>Bacillati</taxon>
        <taxon>Bacillota</taxon>
        <taxon>Clostridia</taxon>
        <taxon>Eubacteriales</taxon>
        <taxon>Oscillospiraceae</taxon>
        <taxon>Hominilimicola</taxon>
    </lineage>
</organism>
<dbReference type="NCBIfam" id="TIGR03904">
    <property type="entry name" value="SAM_YgiQ"/>
    <property type="match status" value="1"/>
</dbReference>
<dbReference type="InterPro" id="IPR013704">
    <property type="entry name" value="UPF0313_N"/>
</dbReference>
<keyword evidence="2 6" id="KW-0949">S-adenosyl-L-methionine</keyword>
<keyword evidence="3 6" id="KW-0479">Metal-binding</keyword>
<dbReference type="SFLD" id="SFLDS00029">
    <property type="entry name" value="Radical_SAM"/>
    <property type="match status" value="1"/>
</dbReference>
<comment type="similarity">
    <text evidence="6">Belongs to the UPF0313 family.</text>
</comment>
<feature type="binding site" evidence="6">
    <location>
        <position position="316"/>
    </location>
    <ligand>
        <name>[4Fe-4S] cluster</name>
        <dbReference type="ChEBI" id="CHEBI:49883"/>
        <note>4Fe-4S-S-AdoMet</note>
    </ligand>
</feature>
<proteinExistence type="inferred from homology"/>
<dbReference type="SFLD" id="SFLDG01082">
    <property type="entry name" value="B12-binding_domain_containing"/>
    <property type="match status" value="1"/>
</dbReference>
<dbReference type="PROSITE" id="PS51918">
    <property type="entry name" value="RADICAL_SAM"/>
    <property type="match status" value="1"/>
</dbReference>
<dbReference type="EMBL" id="JAJEQM010000002">
    <property type="protein sequence ID" value="MCC2209712.1"/>
    <property type="molecule type" value="Genomic_DNA"/>
</dbReference>
<sequence length="657" mass="75249">MKNMKKVDFLPVSKEDMDKRGWKQLDFLYIVGDAYVDHPSFGHAIISRVLESHGYKVGIVALPDWHKIDDFVRMGRPKLGVLVSAGNIDSMVNHYTAAKKRRHDDMYAPGGKGGMRPDRATLVYCNRIKEAFGSDMPILIGGVESSLRRFAHYDYWDDKIRRSILFDSRASILMYGMGEKQIVRIADKLRDGVPVNEITDIPGTCYISSEYDEQNSVLIPSYEECIESKSKYAVSCRLQYYEQNPYIGKTLVQKHGDKYLIQNPPMPPLETDELDEVYALPYMKNYHPMYEKDGGIPAIQEVKFSLAANRGCFGSCNFCALAFHQGRIVTSRSDESLIKEAEEMTKMSDFKGYIHDVGGPTANFRGPACKKQLTLGACKNKQCLFPEPCKNMDISHKKYLNLLRKLRAIKGVKKVFIRSGIRFDYLINDKDDTFFYELCKYHVSGQLKVAPEHISDNVLKYMGKPENSVFNKFSDKFYKINEKIGKKQYLVPYLMSSHPGSTIRDAVRLAEYLHEHNINPQQVQDFYPTPGTISTCMFYTGIDPFTMKKVYVPKTPHEKSVQRALLQYRNPENYKLVYEALTKIGRTDLIGYQNRCLIRPPKGDILSNNQKKNRRNDNGKAINGKGSFGKNKGRTQDRSRKSEKRGNKSGVSRNHRR</sequence>
<evidence type="ECO:0000256" key="4">
    <source>
        <dbReference type="ARBA" id="ARBA00023004"/>
    </source>
</evidence>
<name>A0AAE3DX87_9FIRM</name>
<evidence type="ECO:0000256" key="5">
    <source>
        <dbReference type="ARBA" id="ARBA00023014"/>
    </source>
</evidence>
<dbReference type="SFLD" id="SFLDG01069">
    <property type="entry name" value="UPF0313"/>
    <property type="match status" value="1"/>
</dbReference>
<dbReference type="PANTHER" id="PTHR32331:SF0">
    <property type="entry name" value="UPF0313 PROTEIN YGIQ"/>
    <property type="match status" value="1"/>
</dbReference>
<dbReference type="Pfam" id="PF11842">
    <property type="entry name" value="DUF3362"/>
    <property type="match status" value="1"/>
</dbReference>
<dbReference type="InterPro" id="IPR024560">
    <property type="entry name" value="UPF0313_C"/>
</dbReference>
<comment type="cofactor">
    <cofactor evidence="6">
        <name>[4Fe-4S] cluster</name>
        <dbReference type="ChEBI" id="CHEBI:49883"/>
    </cofactor>
    <text evidence="6">Binds 1 [4Fe-4S] cluster. The cluster is coordinated with 3 cysteines and an exchangeable S-adenosyl-L-methionine.</text>
</comment>